<dbReference type="Proteomes" id="UP001364211">
    <property type="component" value="Unassembled WGS sequence"/>
</dbReference>
<dbReference type="PANTHER" id="PTHR43581">
    <property type="entry name" value="ATP/GTP PHOSPHATASE"/>
    <property type="match status" value="1"/>
</dbReference>
<feature type="domain" description="DUF3696" evidence="2">
    <location>
        <begin position="532"/>
        <end position="576"/>
    </location>
</feature>
<name>A0ABU8T0E9_9PSEU</name>
<dbReference type="InterPro" id="IPR051396">
    <property type="entry name" value="Bact_Antivir_Def_Nuclease"/>
</dbReference>
<sequence>MEAPNSRSQRPPGHESSPGSGCGGYTRRFTLGGALVIGSAAANRIRIREWIVENFKSIEHASTRLPPLSLLAGANSAGKSSLLQSLLLVAQSDNDSIVLNGPLVRLGLAGDVIRAGTDHCAVGAVVRARLGESQKQLSDVAFRIELKNADGELVVHALAIYVDDEPVIEATSRGVTTSRLEELNLGRAGGQTILRIREIDGRRAPSRSYVGFGGLGPEAFIYRVQTEDRVKDLRRALRSPDRYIRMQTAIELERQIESEEWDLPEGSPLQNASATTIAAWTPEEIDAAIQEIQSFIPEVESVAVQVARTSYAIASSRRSLGYQASSPGIAKFVRALRALGIVNDTLRTIRTSARYLGPLRSEPQVVSRNVGSTRNLPVGARGEATADHLVVQSRRTVRYADWTGAIHADPLEIAVSKWVHYLGIGDSVTVLDQGKLGRGLRVLVDGNERDLTTIGVGASQVLPVVALVLGASRGDLIMIEQPELHLHPAVQSRLADFFMLARADVHLLIETHSEYLLTRLRLRIAQGRFRSRDADVLYAQQVAGVTSIDPLSISELGDLSHWPTGFFDTQDIDGRDLVVAVRAKLDAADNAPSD</sequence>
<dbReference type="RefSeq" id="WP_340285469.1">
    <property type="nucleotide sequence ID" value="NZ_JBBJUP010000001.1"/>
</dbReference>
<evidence type="ECO:0000259" key="3">
    <source>
        <dbReference type="Pfam" id="PF13304"/>
    </source>
</evidence>
<keyword evidence="5" id="KW-1185">Reference proteome</keyword>
<evidence type="ECO:0000256" key="1">
    <source>
        <dbReference type="SAM" id="MobiDB-lite"/>
    </source>
</evidence>
<reference evidence="4 5" key="1">
    <citation type="submission" date="2024-03" db="EMBL/GenBank/DDBJ databases">
        <title>Draft genome sequence of Pseudonocardia sp. DW16-2.</title>
        <authorList>
            <person name="Duangmal K."/>
        </authorList>
    </citation>
    <scope>NUCLEOTIDE SEQUENCE [LARGE SCALE GENOMIC DNA]</scope>
    <source>
        <strain evidence="4 5">DW16-2</strain>
    </source>
</reference>
<evidence type="ECO:0000313" key="4">
    <source>
        <dbReference type="EMBL" id="MEJ8277434.1"/>
    </source>
</evidence>
<evidence type="ECO:0000259" key="2">
    <source>
        <dbReference type="Pfam" id="PF12476"/>
    </source>
</evidence>
<dbReference type="Pfam" id="PF12476">
    <property type="entry name" value="DUF3696"/>
    <property type="match status" value="1"/>
</dbReference>
<gene>
    <name evidence="4" type="ORF">WJX68_00710</name>
</gene>
<accession>A0ABU8T0E9</accession>
<feature type="domain" description="ATPase AAA-type core" evidence="3">
    <location>
        <begin position="446"/>
        <end position="517"/>
    </location>
</feature>
<dbReference type="Gene3D" id="3.40.50.300">
    <property type="entry name" value="P-loop containing nucleotide triphosphate hydrolases"/>
    <property type="match status" value="1"/>
</dbReference>
<dbReference type="Pfam" id="PF13304">
    <property type="entry name" value="AAA_21"/>
    <property type="match status" value="1"/>
</dbReference>
<protein>
    <submittedName>
        <fullName evidence="4">DUF3696 domain-containing protein</fullName>
    </submittedName>
</protein>
<dbReference type="SUPFAM" id="SSF52540">
    <property type="entry name" value="P-loop containing nucleoside triphosphate hydrolases"/>
    <property type="match status" value="1"/>
</dbReference>
<dbReference type="PANTHER" id="PTHR43581:SF2">
    <property type="entry name" value="EXCINUCLEASE ATPASE SUBUNIT"/>
    <property type="match status" value="1"/>
</dbReference>
<dbReference type="InterPro" id="IPR027417">
    <property type="entry name" value="P-loop_NTPase"/>
</dbReference>
<dbReference type="EMBL" id="JBBJUP010000001">
    <property type="protein sequence ID" value="MEJ8277434.1"/>
    <property type="molecule type" value="Genomic_DNA"/>
</dbReference>
<evidence type="ECO:0000313" key="5">
    <source>
        <dbReference type="Proteomes" id="UP001364211"/>
    </source>
</evidence>
<dbReference type="InterPro" id="IPR003959">
    <property type="entry name" value="ATPase_AAA_core"/>
</dbReference>
<organism evidence="4 5">
    <name type="scientific">Pseudonocardia spirodelae</name>
    <dbReference type="NCBI Taxonomy" id="3133431"/>
    <lineage>
        <taxon>Bacteria</taxon>
        <taxon>Bacillati</taxon>
        <taxon>Actinomycetota</taxon>
        <taxon>Actinomycetes</taxon>
        <taxon>Pseudonocardiales</taxon>
        <taxon>Pseudonocardiaceae</taxon>
        <taxon>Pseudonocardia</taxon>
    </lineage>
</organism>
<comment type="caution">
    <text evidence="4">The sequence shown here is derived from an EMBL/GenBank/DDBJ whole genome shotgun (WGS) entry which is preliminary data.</text>
</comment>
<proteinExistence type="predicted"/>
<dbReference type="InterPro" id="IPR022532">
    <property type="entry name" value="DUF3696"/>
</dbReference>
<feature type="region of interest" description="Disordered" evidence="1">
    <location>
        <begin position="1"/>
        <end position="22"/>
    </location>
</feature>